<evidence type="ECO:0000313" key="10">
    <source>
        <dbReference type="EMBL" id="GAA4287796.1"/>
    </source>
</evidence>
<feature type="domain" description="Cytosol aminopeptidase" evidence="9">
    <location>
        <begin position="384"/>
        <end position="391"/>
    </location>
</feature>
<dbReference type="CDD" id="cd00433">
    <property type="entry name" value="Peptidase_M17"/>
    <property type="match status" value="1"/>
</dbReference>
<keyword evidence="3" id="KW-0645">Protease</keyword>
<dbReference type="RefSeq" id="WP_345040879.1">
    <property type="nucleotide sequence ID" value="NZ_BAABBA010000009.1"/>
</dbReference>
<evidence type="ECO:0000256" key="4">
    <source>
        <dbReference type="ARBA" id="ARBA00022801"/>
    </source>
</evidence>
<dbReference type="InterPro" id="IPR043472">
    <property type="entry name" value="Macro_dom-like"/>
</dbReference>
<protein>
    <recommendedName>
        <fullName evidence="7">Probable cytosol aminopeptidase</fullName>
    </recommendedName>
    <alternativeName>
        <fullName evidence="8">Leucine aminopeptidase</fullName>
    </alternativeName>
    <alternativeName>
        <fullName evidence="5">Leucyl aminopeptidase</fullName>
    </alternativeName>
</protein>
<keyword evidence="2" id="KW-0031">Aminopeptidase</keyword>
<dbReference type="EMBL" id="BAABBA010000009">
    <property type="protein sequence ID" value="GAA4287796.1"/>
    <property type="molecule type" value="Genomic_DNA"/>
</dbReference>
<evidence type="ECO:0000256" key="5">
    <source>
        <dbReference type="ARBA" id="ARBA00033172"/>
    </source>
</evidence>
<dbReference type="SUPFAM" id="SSF53187">
    <property type="entry name" value="Zn-dependent exopeptidases"/>
    <property type="match status" value="1"/>
</dbReference>
<dbReference type="InterPro" id="IPR011356">
    <property type="entry name" value="Leucine_aapep/pepB"/>
</dbReference>
<evidence type="ECO:0000256" key="2">
    <source>
        <dbReference type="ARBA" id="ARBA00022438"/>
    </source>
</evidence>
<dbReference type="Gene3D" id="3.40.220.10">
    <property type="entry name" value="Leucine Aminopeptidase, subunit E, domain 1"/>
    <property type="match status" value="1"/>
</dbReference>
<evidence type="ECO:0000256" key="3">
    <source>
        <dbReference type="ARBA" id="ARBA00022670"/>
    </source>
</evidence>
<dbReference type="PRINTS" id="PR00481">
    <property type="entry name" value="LAMNOPPTDASE"/>
</dbReference>
<evidence type="ECO:0000256" key="6">
    <source>
        <dbReference type="ARBA" id="ARBA00049972"/>
    </source>
</evidence>
<dbReference type="PANTHER" id="PTHR11963">
    <property type="entry name" value="LEUCINE AMINOPEPTIDASE-RELATED"/>
    <property type="match status" value="1"/>
</dbReference>
<dbReference type="Proteomes" id="UP001499841">
    <property type="component" value="Unassembled WGS sequence"/>
</dbReference>
<dbReference type="PANTHER" id="PTHR11963:SF23">
    <property type="entry name" value="CYTOSOL AMINOPEPTIDASE"/>
    <property type="match status" value="1"/>
</dbReference>
<comment type="similarity">
    <text evidence="1">Belongs to the peptidase M17 family.</text>
</comment>
<evidence type="ECO:0000256" key="1">
    <source>
        <dbReference type="ARBA" id="ARBA00009528"/>
    </source>
</evidence>
<dbReference type="SUPFAM" id="SSF52949">
    <property type="entry name" value="Macro domain-like"/>
    <property type="match status" value="1"/>
</dbReference>
<accession>A0ABP8EUW6</accession>
<gene>
    <name evidence="10" type="ORF">GCM10022262_21550</name>
</gene>
<evidence type="ECO:0000256" key="7">
    <source>
        <dbReference type="ARBA" id="ARBA00050021"/>
    </source>
</evidence>
<dbReference type="Pfam" id="PF00883">
    <property type="entry name" value="Peptidase_M17"/>
    <property type="match status" value="1"/>
</dbReference>
<dbReference type="Gene3D" id="3.40.630.10">
    <property type="entry name" value="Zn peptidases"/>
    <property type="match status" value="1"/>
</dbReference>
<keyword evidence="4" id="KW-0378">Hydrolase</keyword>
<dbReference type="Pfam" id="PF02789">
    <property type="entry name" value="Peptidase_M17_N"/>
    <property type="match status" value="1"/>
</dbReference>
<comment type="caution">
    <text evidence="10">The sequence shown here is derived from an EMBL/GenBank/DDBJ whole genome shotgun (WGS) entry which is preliminary data.</text>
</comment>
<evidence type="ECO:0000259" key="9">
    <source>
        <dbReference type="PROSITE" id="PS00631"/>
    </source>
</evidence>
<name>A0ABP8EUW6_9MICO</name>
<sequence length="541" mass="55366">MPSLPESAVPEVYLPEIVLPEIVVVDERPTHPRDGGRWADPLPDALAVPVAPAAAGEEDLQPRGGAADVAALYGIDLLAEAERADLNGRPGTTAVVRLPRVLPGVVDLPWKGLPDTIVLVGVGNGSADDVRRAGLALGRATAGLGTVALSVGEDLTTATLRALAEGFLLSAYRMPRTGRTPAPGRPAAERLVLLGRTGIPGDAASALARARASAGATWLTRLLAATPSSTKNPVWLAEVISRLVRDAPADGGTLTAEIHDETWLRRQGMEALLAVGGGSRTPPRLAVVTWAPHRAGGHVALVGKGITFDTGGISLKPREAMVPMKTDMAGAAAVLAATLGAADLGLPVRVTAVLPLAENAMGGGSYRPGDVVRTFDGTTVEVSNTDAEGRMVLADALGWSVATLGADAVVDVATLTGAAARGLGRGHAALFSTADDLAAELLAAGEAGGERAWRMPLVEDYRAALDSDVADVAHVATDPHVGGGSVVAALFLQRFAGDARWAHLDIAGPARAGKGEGELPKDAPTGHGARLLLRWLESLTA</sequence>
<keyword evidence="11" id="KW-1185">Reference proteome</keyword>
<evidence type="ECO:0000256" key="8">
    <source>
        <dbReference type="ARBA" id="ARBA00050061"/>
    </source>
</evidence>
<comment type="function">
    <text evidence="6">Presumably involved in the processing and regular turnover of intracellular proteins. Catalyzes the removal of unsubstituted N-terminal amino acids from various peptides.</text>
</comment>
<proteinExistence type="inferred from homology"/>
<dbReference type="InterPro" id="IPR000819">
    <property type="entry name" value="Peptidase_M17_C"/>
</dbReference>
<reference evidence="11" key="1">
    <citation type="journal article" date="2019" name="Int. J. Syst. Evol. Microbiol.">
        <title>The Global Catalogue of Microorganisms (GCM) 10K type strain sequencing project: providing services to taxonomists for standard genome sequencing and annotation.</title>
        <authorList>
            <consortium name="The Broad Institute Genomics Platform"/>
            <consortium name="The Broad Institute Genome Sequencing Center for Infectious Disease"/>
            <person name="Wu L."/>
            <person name="Ma J."/>
        </authorList>
    </citation>
    <scope>NUCLEOTIDE SEQUENCE [LARGE SCALE GENOMIC DNA]</scope>
    <source>
        <strain evidence="11">JCM 17459</strain>
    </source>
</reference>
<evidence type="ECO:0000313" key="11">
    <source>
        <dbReference type="Proteomes" id="UP001499841"/>
    </source>
</evidence>
<dbReference type="PROSITE" id="PS00631">
    <property type="entry name" value="CYTOSOL_AP"/>
    <property type="match status" value="1"/>
</dbReference>
<organism evidence="10 11">
    <name type="scientific">Georgenia daeguensis</name>
    <dbReference type="NCBI Taxonomy" id="908355"/>
    <lineage>
        <taxon>Bacteria</taxon>
        <taxon>Bacillati</taxon>
        <taxon>Actinomycetota</taxon>
        <taxon>Actinomycetes</taxon>
        <taxon>Micrococcales</taxon>
        <taxon>Bogoriellaceae</taxon>
        <taxon>Georgenia</taxon>
    </lineage>
</organism>
<dbReference type="InterPro" id="IPR008283">
    <property type="entry name" value="Peptidase_M17_N"/>
</dbReference>